<proteinExistence type="predicted"/>
<dbReference type="InterPro" id="IPR036890">
    <property type="entry name" value="HATPase_C_sf"/>
</dbReference>
<dbReference type="CDD" id="cd00082">
    <property type="entry name" value="HisKA"/>
    <property type="match status" value="1"/>
</dbReference>
<evidence type="ECO:0000313" key="12">
    <source>
        <dbReference type="Proteomes" id="UP000798808"/>
    </source>
</evidence>
<keyword evidence="6 9" id="KW-0812">Transmembrane</keyword>
<dbReference type="InterPro" id="IPR036097">
    <property type="entry name" value="HisK_dim/P_sf"/>
</dbReference>
<evidence type="ECO:0000256" key="3">
    <source>
        <dbReference type="ARBA" id="ARBA00012438"/>
    </source>
</evidence>
<feature type="transmembrane region" description="Helical" evidence="9">
    <location>
        <begin position="74"/>
        <end position="92"/>
    </location>
</feature>
<dbReference type="SUPFAM" id="SSF47384">
    <property type="entry name" value="Homodimeric domain of signal transducing histidine kinase"/>
    <property type="match status" value="1"/>
</dbReference>
<dbReference type="Pfam" id="PF00512">
    <property type="entry name" value="HisKA"/>
    <property type="match status" value="1"/>
</dbReference>
<dbReference type="InterPro" id="IPR004358">
    <property type="entry name" value="Sig_transdc_His_kin-like_C"/>
</dbReference>
<dbReference type="EC" id="2.7.13.3" evidence="3"/>
<keyword evidence="5" id="KW-0597">Phosphoprotein</keyword>
<dbReference type="SMART" id="SM00387">
    <property type="entry name" value="HATPase_c"/>
    <property type="match status" value="1"/>
</dbReference>
<evidence type="ECO:0000256" key="1">
    <source>
        <dbReference type="ARBA" id="ARBA00000085"/>
    </source>
</evidence>
<dbReference type="Gene3D" id="3.30.565.10">
    <property type="entry name" value="Histidine kinase-like ATPase, C-terminal domain"/>
    <property type="match status" value="1"/>
</dbReference>
<evidence type="ECO:0000259" key="10">
    <source>
        <dbReference type="PROSITE" id="PS50109"/>
    </source>
</evidence>
<dbReference type="CDD" id="cd00075">
    <property type="entry name" value="HATPase"/>
    <property type="match status" value="1"/>
</dbReference>
<evidence type="ECO:0000256" key="5">
    <source>
        <dbReference type="ARBA" id="ARBA00022553"/>
    </source>
</evidence>
<dbReference type="PRINTS" id="PR00344">
    <property type="entry name" value="BCTRLSENSOR"/>
</dbReference>
<comment type="catalytic activity">
    <reaction evidence="1">
        <text>ATP + protein L-histidine = ADP + protein N-phospho-L-histidine.</text>
        <dbReference type="EC" id="2.7.13.3"/>
    </reaction>
</comment>
<name>A0ABW9RRW8_9BACT</name>
<keyword evidence="4" id="KW-1003">Cell membrane</keyword>
<feature type="transmembrane region" description="Helical" evidence="9">
    <location>
        <begin position="257"/>
        <end position="273"/>
    </location>
</feature>
<feature type="transmembrane region" description="Helical" evidence="9">
    <location>
        <begin position="98"/>
        <end position="115"/>
    </location>
</feature>
<accession>A0ABW9RRW8</accession>
<dbReference type="Proteomes" id="UP000798808">
    <property type="component" value="Unassembled WGS sequence"/>
</dbReference>
<evidence type="ECO:0000256" key="4">
    <source>
        <dbReference type="ARBA" id="ARBA00022475"/>
    </source>
</evidence>
<reference evidence="11 12" key="1">
    <citation type="submission" date="2019-02" db="EMBL/GenBank/DDBJ databases">
        <authorList>
            <person name="Goldberg S.R."/>
            <person name="Haltli B.A."/>
            <person name="Correa H."/>
            <person name="Russell K.G."/>
        </authorList>
    </citation>
    <scope>NUCLEOTIDE SEQUENCE [LARGE SCALE GENOMIC DNA]</scope>
    <source>
        <strain evidence="11 12">JCM 16186</strain>
    </source>
</reference>
<protein>
    <recommendedName>
        <fullName evidence="3">histidine kinase</fullName>
        <ecNumber evidence="3">2.7.13.3</ecNumber>
    </recommendedName>
</protein>
<sequence>MANNTTMNAISLKPFATLKKSNDLKIVVVSVLYYASAQFGLWLSFGETKTIPLWPPAGLALALLIILKHRTWPAITIGSLIAVAMVFLHLGITFSFSVVMAMVIIAIGNTLEALFGHFLIRKLIRVRNPFLKTTHVFIFLLVALLMCTLGSGISMLSMWSNHIITSEATISTFSSLWLSNVVSVLIITPFVISWTANFKIEINWQRIVEGIIFIGALALIVMCLQLDTISSTIEKSVPFLIMPFLLWLGFRFNLQTTMTGILIASLLAIYFTLHNEGPFVLNTEANSRLILQVFIGVISISTIILYATVNERTVAQKAIEKFNEQLETKVKERTQELHDEIQMRKKIEEKTRISNSKLRKANIELDNFVYSVSHDLRAPIASVLGLVNLAKKEEDITMMKKYLAMVAESAERQDSFIKDILDLSRNARLEVDSEKIEFEEMINEIFDQLKYSSGDKQILKDIDIRQDVPFSSDKKRLKVIFNNLISNAIRYSNHTDPYIKIDIAVDNVTAKININDNGRGIPKDHLKNVFKMFYRATDDNAGSGLGLYIVKETVDKLRGNVALNSVEKKGTTVNLEIPNLSDN</sequence>
<dbReference type="InterPro" id="IPR003661">
    <property type="entry name" value="HisK_dim/P_dom"/>
</dbReference>
<dbReference type="SUPFAM" id="SSF55874">
    <property type="entry name" value="ATPase domain of HSP90 chaperone/DNA topoisomerase II/histidine kinase"/>
    <property type="match status" value="1"/>
</dbReference>
<dbReference type="PROSITE" id="PS50109">
    <property type="entry name" value="HIS_KIN"/>
    <property type="match status" value="1"/>
</dbReference>
<feature type="transmembrane region" description="Helical" evidence="9">
    <location>
        <begin position="289"/>
        <end position="309"/>
    </location>
</feature>
<dbReference type="EMBL" id="SMLW01000598">
    <property type="protein sequence ID" value="MTI26791.1"/>
    <property type="molecule type" value="Genomic_DNA"/>
</dbReference>
<comment type="caution">
    <text evidence="11">The sequence shown here is derived from an EMBL/GenBank/DDBJ whole genome shotgun (WGS) entry which is preliminary data.</text>
</comment>
<evidence type="ECO:0000256" key="8">
    <source>
        <dbReference type="ARBA" id="ARBA00023136"/>
    </source>
</evidence>
<feature type="transmembrane region" description="Helical" evidence="9">
    <location>
        <begin position="176"/>
        <end position="195"/>
    </location>
</feature>
<dbReference type="Gene3D" id="1.10.287.130">
    <property type="match status" value="1"/>
</dbReference>
<gene>
    <name evidence="11" type="ORF">E1163_17685</name>
</gene>
<evidence type="ECO:0000256" key="7">
    <source>
        <dbReference type="ARBA" id="ARBA00022989"/>
    </source>
</evidence>
<dbReference type="InterPro" id="IPR005467">
    <property type="entry name" value="His_kinase_dom"/>
</dbReference>
<keyword evidence="7 9" id="KW-1133">Transmembrane helix</keyword>
<organism evidence="11 12">
    <name type="scientific">Fulvivirga kasyanovii</name>
    <dbReference type="NCBI Taxonomy" id="396812"/>
    <lineage>
        <taxon>Bacteria</taxon>
        <taxon>Pseudomonadati</taxon>
        <taxon>Bacteroidota</taxon>
        <taxon>Cytophagia</taxon>
        <taxon>Cytophagales</taxon>
        <taxon>Fulvivirgaceae</taxon>
        <taxon>Fulvivirga</taxon>
    </lineage>
</organism>
<feature type="transmembrane region" description="Helical" evidence="9">
    <location>
        <begin position="26"/>
        <end position="45"/>
    </location>
</feature>
<comment type="subcellular location">
    <subcellularLocation>
        <location evidence="2">Cell membrane</location>
        <topology evidence="2">Multi-pass membrane protein</topology>
    </subcellularLocation>
</comment>
<feature type="transmembrane region" description="Helical" evidence="9">
    <location>
        <begin position="136"/>
        <end position="156"/>
    </location>
</feature>
<evidence type="ECO:0000256" key="2">
    <source>
        <dbReference type="ARBA" id="ARBA00004651"/>
    </source>
</evidence>
<keyword evidence="12" id="KW-1185">Reference proteome</keyword>
<dbReference type="InterPro" id="IPR007895">
    <property type="entry name" value="MASE1"/>
</dbReference>
<feature type="transmembrane region" description="Helical" evidence="9">
    <location>
        <begin position="207"/>
        <end position="227"/>
    </location>
</feature>
<evidence type="ECO:0000256" key="6">
    <source>
        <dbReference type="ARBA" id="ARBA00022692"/>
    </source>
</evidence>
<evidence type="ECO:0000313" key="11">
    <source>
        <dbReference type="EMBL" id="MTI26791.1"/>
    </source>
</evidence>
<dbReference type="PANTHER" id="PTHR45530:SF3">
    <property type="entry name" value="TWO-COMPONENT SYSTEM NARL FAMILY SENSOR HISTIDINE KINASE BARA"/>
    <property type="match status" value="1"/>
</dbReference>
<dbReference type="SMART" id="SM00388">
    <property type="entry name" value="HisKA"/>
    <property type="match status" value="1"/>
</dbReference>
<feature type="domain" description="Histidine kinase" evidence="10">
    <location>
        <begin position="371"/>
        <end position="581"/>
    </location>
</feature>
<keyword evidence="8 9" id="KW-0472">Membrane</keyword>
<dbReference type="PANTHER" id="PTHR45530">
    <property type="entry name" value="SENSORY TRANSDUCTION HISTIDINE KINASE"/>
    <property type="match status" value="1"/>
</dbReference>
<feature type="transmembrane region" description="Helical" evidence="9">
    <location>
        <begin position="51"/>
        <end position="67"/>
    </location>
</feature>
<evidence type="ECO:0000256" key="9">
    <source>
        <dbReference type="SAM" id="Phobius"/>
    </source>
</evidence>
<dbReference type="Pfam" id="PF05231">
    <property type="entry name" value="MASE1"/>
    <property type="match status" value="1"/>
</dbReference>
<dbReference type="InterPro" id="IPR003594">
    <property type="entry name" value="HATPase_dom"/>
</dbReference>
<dbReference type="Pfam" id="PF02518">
    <property type="entry name" value="HATPase_c"/>
    <property type="match status" value="1"/>
</dbReference>